<dbReference type="InterPro" id="IPR046675">
    <property type="entry name" value="DUF6545"/>
</dbReference>
<dbReference type="Pfam" id="PF20182">
    <property type="entry name" value="DUF6545"/>
    <property type="match status" value="1"/>
</dbReference>
<dbReference type="NCBIfam" id="NF042915">
    <property type="entry name" value="MAB_1171c_fam"/>
    <property type="match status" value="1"/>
</dbReference>
<dbReference type="AlphaFoldDB" id="A0A5P2W7J3"/>
<gene>
    <name evidence="2" type="ORF">CP978_28040</name>
</gene>
<dbReference type="OrthoDB" id="4328840at2"/>
<protein>
    <recommendedName>
        <fullName evidence="1">DUF6545 domain-containing protein</fullName>
    </recommendedName>
</protein>
<name>A0A5P2W7J3_9ACTN</name>
<dbReference type="RefSeq" id="WP_052454326.1">
    <property type="nucleotide sequence ID" value="NZ_CP009313.1"/>
</dbReference>
<reference evidence="2 3" key="1">
    <citation type="submission" date="2017-09" db="EMBL/GenBank/DDBJ databases">
        <title>Streptomyces genome completion.</title>
        <authorList>
            <person name="Lee N."/>
            <person name="Cho B.-K."/>
        </authorList>
    </citation>
    <scope>NUCLEOTIDE SEQUENCE [LARGE SCALE GENOMIC DNA]</scope>
    <source>
        <strain evidence="2 3">ATCC 14899</strain>
    </source>
</reference>
<evidence type="ECO:0000259" key="1">
    <source>
        <dbReference type="Pfam" id="PF20182"/>
    </source>
</evidence>
<dbReference type="InterPro" id="IPR050039">
    <property type="entry name" value="MAB_1171c-like"/>
</dbReference>
<dbReference type="Proteomes" id="UP000325763">
    <property type="component" value="Chromosome"/>
</dbReference>
<feature type="domain" description="DUF6545" evidence="1">
    <location>
        <begin position="251"/>
        <end position="351"/>
    </location>
</feature>
<accession>A0A5P2W7J3</accession>
<dbReference type="EMBL" id="CP023747">
    <property type="protein sequence ID" value="QEV41900.1"/>
    <property type="molecule type" value="Genomic_DNA"/>
</dbReference>
<evidence type="ECO:0000313" key="2">
    <source>
        <dbReference type="EMBL" id="QEV41900.1"/>
    </source>
</evidence>
<dbReference type="KEGG" id="snq:CP978_28040"/>
<evidence type="ECO:0000313" key="3">
    <source>
        <dbReference type="Proteomes" id="UP000325763"/>
    </source>
</evidence>
<proteinExistence type="predicted"/>
<sequence>MTAGPGDAVYYACGTTLFLVCVLKLPALLRRRRDPLLRSAFLLLLAGGCIMFLAAPDSIVAVNRLSGTTNFAAPVVYATLIAYSGASLLLIIHWRPAPPEQTRRAAFWCVTVYAVAVLAVFVLFRAGRTPVEQITLFDAYYARTPYIREMIVTYLVAHGVAALANVVLCGRWSREVRGSLRAGLWLLVAAYLLHVSYDVTRLVAVGARWSGHDLDFLIDRVSPRFAALSAFLGALGFTLPLVGPRVARTTRAVHQLRRLTPLWRVLRDVPTPGAVRSSPPWWRTPPAMLLTSRKTALYDALLALTPYCDPAVRDLAHRAALRRRDAKVSAAACADAAMIVAAVARQRSDPERLHDSTNTSAWRSKDLIPLSLALASPVVQDLLAHRRAPAESSPS</sequence>
<organism evidence="2 3">
    <name type="scientific">Streptomyces nodosus</name>
    <dbReference type="NCBI Taxonomy" id="40318"/>
    <lineage>
        <taxon>Bacteria</taxon>
        <taxon>Bacillati</taxon>
        <taxon>Actinomycetota</taxon>
        <taxon>Actinomycetes</taxon>
        <taxon>Kitasatosporales</taxon>
        <taxon>Streptomycetaceae</taxon>
        <taxon>Streptomyces</taxon>
    </lineage>
</organism>